<dbReference type="InterPro" id="IPR004477">
    <property type="entry name" value="ComEC_N"/>
</dbReference>
<sequence length="457" mass="53442">MVKISTNIANWFSITKNSAKEFYSWILVLFAIISIILLLDYKNIWWLLGIFLPLIVLFSLSEVKKIIIWCFIAIIVILAYWVSIPDWNNKILSFDTIVKEETGFGSIVKFDNGNLLLEKMKIPANTKLRVSGQIIPINQIDNFEFDVVSFFKSKLTFFKIVKAKTEIVGQKNTIIDSIQKYLLEGGEYYKQLVPIIFLGQVSTHGQILRDNLILLGVYHIFVISGFHINILKQTIFWIGKKICLNKSIYSSLFFIFLIFQLFILNFPISFLRGVIFWILVEINKIFLNKKFKKHELLVFTAIAMILSNIFIIYSPAFILSFTITFIILLINNIKFKDKKIKTLISFFIINFVSALFTSYYNGSYNFLGPINFLIFSSFFTFFYFFLSLFIWSKPILDFASYLFIIVVENIVEIQFLILSYKINYLTLIFCNIITIICFLFMEMTTTSFKRRLEKSLA</sequence>
<organism evidence="3 4">
    <name type="scientific">Mesomycoplasma conjunctivae (strain ATCC 25834 / NCTC 10147 / HRC/581)</name>
    <name type="common">Mycoplasma conjunctivae</name>
    <dbReference type="NCBI Taxonomy" id="572263"/>
    <lineage>
        <taxon>Bacteria</taxon>
        <taxon>Bacillati</taxon>
        <taxon>Mycoplasmatota</taxon>
        <taxon>Mycoplasmoidales</taxon>
        <taxon>Metamycoplasmataceae</taxon>
        <taxon>Mesomycoplasma</taxon>
    </lineage>
</organism>
<dbReference type="EMBL" id="FM864216">
    <property type="protein sequence ID" value="CAT04725.1"/>
    <property type="molecule type" value="Genomic_DNA"/>
</dbReference>
<protein>
    <recommendedName>
        <fullName evidence="2">ComEC/Rec2-related protein domain-containing protein</fullName>
    </recommendedName>
</protein>
<reference evidence="4" key="1">
    <citation type="journal article" date="2009" name="BMC Bioinformatics">
        <title>The Mycoplasma conjunctivae genome sequencing, annotation and analysis.</title>
        <authorList>
            <person name="Calderon-Copete S.P."/>
            <person name="Wigger G."/>
            <person name="Wunderlin C."/>
            <person name="Schmidheini T."/>
            <person name="Frey J."/>
            <person name="Quail M.A."/>
            <person name="Falquet L."/>
        </authorList>
    </citation>
    <scope>NUCLEOTIDE SEQUENCE [LARGE SCALE GENOMIC DNA]</scope>
    <source>
        <strain evidence="4">ATCC 25834 / NCTC 10147 / HRC/581</strain>
    </source>
</reference>
<feature type="transmembrane region" description="Helical" evidence="1">
    <location>
        <begin position="372"/>
        <end position="391"/>
    </location>
</feature>
<feature type="transmembrane region" description="Helical" evidence="1">
    <location>
        <begin position="44"/>
        <end position="61"/>
    </location>
</feature>
<evidence type="ECO:0000256" key="1">
    <source>
        <dbReference type="SAM" id="Phobius"/>
    </source>
</evidence>
<gene>
    <name evidence="3" type="ordered locus">MCJ_000480</name>
</gene>
<dbReference type="KEGG" id="mco:MCJ_000480"/>
<dbReference type="AlphaFoldDB" id="C5J5K2"/>
<evidence type="ECO:0000259" key="2">
    <source>
        <dbReference type="Pfam" id="PF03772"/>
    </source>
</evidence>
<feature type="transmembrane region" description="Helical" evidence="1">
    <location>
        <begin position="212"/>
        <end position="231"/>
    </location>
</feature>
<accession>C5J5K2</accession>
<feature type="transmembrane region" description="Helical" evidence="1">
    <location>
        <begin position="252"/>
        <end position="279"/>
    </location>
</feature>
<feature type="transmembrane region" description="Helical" evidence="1">
    <location>
        <begin position="66"/>
        <end position="84"/>
    </location>
</feature>
<dbReference type="Proteomes" id="UP000001491">
    <property type="component" value="Chromosome"/>
</dbReference>
<dbReference type="eggNOG" id="COG0658">
    <property type="taxonomic scope" value="Bacteria"/>
</dbReference>
<feature type="transmembrane region" description="Helical" evidence="1">
    <location>
        <begin position="21"/>
        <end position="38"/>
    </location>
</feature>
<dbReference type="HOGENOM" id="CLU_668730_0_0_14"/>
<feature type="transmembrane region" description="Helical" evidence="1">
    <location>
        <begin position="398"/>
        <end position="418"/>
    </location>
</feature>
<feature type="transmembrane region" description="Helical" evidence="1">
    <location>
        <begin position="424"/>
        <end position="441"/>
    </location>
</feature>
<dbReference type="NCBIfam" id="NF045979">
    <property type="entry name" value="ComEC_MAG0480"/>
    <property type="match status" value="1"/>
</dbReference>
<keyword evidence="1" id="KW-0812">Transmembrane</keyword>
<evidence type="ECO:0000313" key="4">
    <source>
        <dbReference type="Proteomes" id="UP000001491"/>
    </source>
</evidence>
<feature type="transmembrane region" description="Helical" evidence="1">
    <location>
        <begin position="342"/>
        <end position="360"/>
    </location>
</feature>
<keyword evidence="1" id="KW-0472">Membrane</keyword>
<evidence type="ECO:0000313" key="3">
    <source>
        <dbReference type="EMBL" id="CAT04725.1"/>
    </source>
</evidence>
<name>C5J5K2_MESCH</name>
<proteinExistence type="predicted"/>
<dbReference type="Pfam" id="PF03772">
    <property type="entry name" value="Competence"/>
    <property type="match status" value="1"/>
</dbReference>
<feature type="domain" description="ComEC/Rec2-related protein" evidence="2">
    <location>
        <begin position="199"/>
        <end position="436"/>
    </location>
</feature>
<feature type="transmembrane region" description="Helical" evidence="1">
    <location>
        <begin position="299"/>
        <end position="330"/>
    </location>
</feature>
<keyword evidence="1" id="KW-1133">Transmembrane helix</keyword>
<dbReference type="NCBIfam" id="TIGR00360">
    <property type="entry name" value="ComEC_N-term"/>
    <property type="match status" value="1"/>
</dbReference>
<keyword evidence="4" id="KW-1185">Reference proteome</keyword>